<keyword evidence="12" id="KW-1133">Transmembrane helix</keyword>
<keyword evidence="8" id="KW-0677">Repeat</keyword>
<sequence length="418" mass="46518">MAPLSAAVLAASAQADHQNPPPPPRRPAIVLHAFLFLLAYLGLGVSFYAAFPANFTSSAGPTHPVVDALYFCIVTLCTIGYGDITPASPAAKLFAISFVLIGFGFVDILLSGMVSYVLDLQEHLLITAIKNPRSARKHRHNYIFDIKKGRMRVRMKVALALGVVAICVGIGATVLRKVENMGWLDAVYLAVMSVTTVGYGDHAFRTLQGRLFASGWLLVSTLAVARAFLYLAEMRIDKRHRAMANWVLSRDMTVSEFLAADIDNNGYVTAQLKGCKMARALNLKSLTAFSTQKRAMIEPGNGYLCKKPLMLTLRLHSYTHLHVFFYGWLVWFSIVIYVENLVVLTNHQHRKCSGLWKSEFVVYKLKEMGKISDKDIKMIVEQFQRLDSGNCGKITLSDLLQSHHLGHEPRDMKRGKNS</sequence>
<feature type="domain" description="Potassium channel" evidence="16">
    <location>
        <begin position="164"/>
        <end position="233"/>
    </location>
</feature>
<dbReference type="GO" id="GO:0009705">
    <property type="term" value="C:plant-type vacuole membrane"/>
    <property type="evidence" value="ECO:0007669"/>
    <property type="project" value="TreeGrafter"/>
</dbReference>
<dbReference type="InterPro" id="IPR013099">
    <property type="entry name" value="K_chnl_dom"/>
</dbReference>
<protein>
    <recommendedName>
        <fullName evidence="16">Potassium channel domain-containing protein</fullName>
    </recommendedName>
</protein>
<evidence type="ECO:0000256" key="9">
    <source>
        <dbReference type="ARBA" id="ARBA00022826"/>
    </source>
</evidence>
<evidence type="ECO:0000256" key="15">
    <source>
        <dbReference type="ARBA" id="ARBA00023303"/>
    </source>
</evidence>
<dbReference type="FunFam" id="1.10.287.70:FF:000150">
    <property type="entry name" value="Two pore potassium channel c"/>
    <property type="match status" value="1"/>
</dbReference>
<comment type="subcellular location">
    <subcellularLocation>
        <location evidence="1">Membrane</location>
        <topology evidence="1">Multi-pass membrane protein</topology>
    </subcellularLocation>
</comment>
<dbReference type="Gene3D" id="1.10.287.70">
    <property type="match status" value="2"/>
</dbReference>
<keyword evidence="4" id="KW-0813">Transport</keyword>
<keyword evidence="15" id="KW-0407">Ion channel</keyword>
<evidence type="ECO:0000256" key="3">
    <source>
        <dbReference type="ARBA" id="ARBA00011738"/>
    </source>
</evidence>
<evidence type="ECO:0000256" key="7">
    <source>
        <dbReference type="ARBA" id="ARBA00022723"/>
    </source>
</evidence>
<dbReference type="GO" id="GO:0005886">
    <property type="term" value="C:plasma membrane"/>
    <property type="evidence" value="ECO:0007669"/>
    <property type="project" value="TreeGrafter"/>
</dbReference>
<keyword evidence="13" id="KW-0406">Ion transport</keyword>
<dbReference type="PANTHER" id="PTHR11003:SF282">
    <property type="entry name" value="TWO-PORE POTASSIUM CHANNEL 3"/>
    <property type="match status" value="1"/>
</dbReference>
<keyword evidence="5" id="KW-0633">Potassium transport</keyword>
<dbReference type="SUPFAM" id="SSF81324">
    <property type="entry name" value="Voltage-gated potassium channels"/>
    <property type="match status" value="2"/>
</dbReference>
<comment type="subunit">
    <text evidence="3">Homodimer.</text>
</comment>
<dbReference type="InterPro" id="IPR003280">
    <property type="entry name" value="2pore_dom_K_chnl"/>
</dbReference>
<accession>R7WEH4</accession>
<reference evidence="17" key="1">
    <citation type="submission" date="2015-06" db="UniProtKB">
        <authorList>
            <consortium name="EnsemblPlants"/>
        </authorList>
    </citation>
    <scope>IDENTIFICATION</scope>
</reference>
<keyword evidence="14" id="KW-0472">Membrane</keyword>
<evidence type="ECO:0000256" key="13">
    <source>
        <dbReference type="ARBA" id="ARBA00023065"/>
    </source>
</evidence>
<evidence type="ECO:0000256" key="12">
    <source>
        <dbReference type="ARBA" id="ARBA00022989"/>
    </source>
</evidence>
<proteinExistence type="inferred from homology"/>
<keyword evidence="9" id="KW-0631">Potassium channel</keyword>
<dbReference type="GO" id="GO:0015271">
    <property type="term" value="F:outward rectifier potassium channel activity"/>
    <property type="evidence" value="ECO:0007669"/>
    <property type="project" value="TreeGrafter"/>
</dbReference>
<keyword evidence="10" id="KW-0106">Calcium</keyword>
<evidence type="ECO:0000256" key="14">
    <source>
        <dbReference type="ARBA" id="ARBA00023136"/>
    </source>
</evidence>
<keyword evidence="6" id="KW-0812">Transmembrane</keyword>
<evidence type="ECO:0000256" key="10">
    <source>
        <dbReference type="ARBA" id="ARBA00022837"/>
    </source>
</evidence>
<evidence type="ECO:0000256" key="1">
    <source>
        <dbReference type="ARBA" id="ARBA00004141"/>
    </source>
</evidence>
<organism evidence="17">
    <name type="scientific">Aegilops tauschii</name>
    <name type="common">Tausch's goatgrass</name>
    <name type="synonym">Aegilops squarrosa</name>
    <dbReference type="NCBI Taxonomy" id="37682"/>
    <lineage>
        <taxon>Eukaryota</taxon>
        <taxon>Viridiplantae</taxon>
        <taxon>Streptophyta</taxon>
        <taxon>Embryophyta</taxon>
        <taxon>Tracheophyta</taxon>
        <taxon>Spermatophyta</taxon>
        <taxon>Magnoliopsida</taxon>
        <taxon>Liliopsida</taxon>
        <taxon>Poales</taxon>
        <taxon>Poaceae</taxon>
        <taxon>BOP clade</taxon>
        <taxon>Pooideae</taxon>
        <taxon>Triticodae</taxon>
        <taxon>Triticeae</taxon>
        <taxon>Triticinae</taxon>
        <taxon>Aegilops</taxon>
    </lineage>
</organism>
<dbReference type="PRINTS" id="PR01333">
    <property type="entry name" value="2POREKCHANEL"/>
</dbReference>
<evidence type="ECO:0000256" key="11">
    <source>
        <dbReference type="ARBA" id="ARBA00022958"/>
    </source>
</evidence>
<name>R7WEH4_AEGTA</name>
<dbReference type="GO" id="GO:0022841">
    <property type="term" value="F:potassium ion leak channel activity"/>
    <property type="evidence" value="ECO:0007669"/>
    <property type="project" value="TreeGrafter"/>
</dbReference>
<dbReference type="AlphaFoldDB" id="R7WEH4"/>
<evidence type="ECO:0000256" key="6">
    <source>
        <dbReference type="ARBA" id="ARBA00022692"/>
    </source>
</evidence>
<dbReference type="PANTHER" id="PTHR11003">
    <property type="entry name" value="POTASSIUM CHANNEL, SUBFAMILY K"/>
    <property type="match status" value="1"/>
</dbReference>
<dbReference type="EnsemblPlants" id="EMT18885">
    <property type="protein sequence ID" value="EMT18885"/>
    <property type="gene ID" value="F775_21493"/>
</dbReference>
<keyword evidence="7" id="KW-0479">Metal-binding</keyword>
<dbReference type="Pfam" id="PF07885">
    <property type="entry name" value="Ion_trans_2"/>
    <property type="match status" value="2"/>
</dbReference>
<evidence type="ECO:0000256" key="4">
    <source>
        <dbReference type="ARBA" id="ARBA00022448"/>
    </source>
</evidence>
<evidence type="ECO:0000256" key="5">
    <source>
        <dbReference type="ARBA" id="ARBA00022538"/>
    </source>
</evidence>
<keyword evidence="11" id="KW-0630">Potassium</keyword>
<evidence type="ECO:0000256" key="8">
    <source>
        <dbReference type="ARBA" id="ARBA00022737"/>
    </source>
</evidence>
<feature type="domain" description="Potassium channel" evidence="16">
    <location>
        <begin position="37"/>
        <end position="117"/>
    </location>
</feature>
<evidence type="ECO:0000259" key="16">
    <source>
        <dbReference type="Pfam" id="PF07885"/>
    </source>
</evidence>
<evidence type="ECO:0000313" key="17">
    <source>
        <dbReference type="EnsemblPlants" id="EMT18885"/>
    </source>
</evidence>
<evidence type="ECO:0000256" key="2">
    <source>
        <dbReference type="ARBA" id="ARBA00010159"/>
    </source>
</evidence>
<dbReference type="FunFam" id="1.10.287.70:FF:000102">
    <property type="entry name" value="Two-pore potassium channel 3"/>
    <property type="match status" value="1"/>
</dbReference>
<dbReference type="GO" id="GO:0046872">
    <property type="term" value="F:metal ion binding"/>
    <property type="evidence" value="ECO:0007669"/>
    <property type="project" value="UniProtKB-KW"/>
</dbReference>
<comment type="similarity">
    <text evidence="2">Belongs to the two pore domain potassium channel (TC 1.A.1.7) family.</text>
</comment>
<dbReference type="GO" id="GO:0030322">
    <property type="term" value="P:stabilization of membrane potential"/>
    <property type="evidence" value="ECO:0007669"/>
    <property type="project" value="TreeGrafter"/>
</dbReference>